<dbReference type="InterPro" id="IPR011701">
    <property type="entry name" value="MFS"/>
</dbReference>
<sequence length="537" mass="58108">MADIRHRSNSNSETMVGQSTTTLGQHENEKPIERPLSQVRICMILATVVCITFLNSVFSGLMTVSLPTIASDVLLAETLLLWPAAVSSLACGCTLLIFGSVSDVVGNRIIYLVGTFFLSTTTVFCGLSRTGLELILSRTAQGLAMALCLPSSVSLITKNIPQGRFRNIAISCLGAGQPVGFGVGMVVGGLFIRYLRWRYAFYVGGALTFVIFVCSVFALPKDAVTSESISDTFRRLKREIDWIGCVLLSTCLGLFTYDFSVLASGARNILTPASITLSVAAVLLIPLFVFWIHRQERLHRKVIIPPSLWRNKIFASLCTIVFVAWGSFNASQYFIALYFQLVVNLDAYKTALLFLPQVISGLATNLMTGWLVKHVRADVLIICSGIITAICPVLMATIDPEWSYWRSAFFALCCIPVCADVLFTVANLLIVSLFPADTHGLAGGVFNTASNIGNSVGLSITAVIAASVTAADIDEYPMHVSLMNGYRAAFWASFAANVLILFIAGYGLRKVGKVGALVEKAVPFAVRKDNSVVYGCC</sequence>
<feature type="transmembrane region" description="Helical" evidence="6">
    <location>
        <begin position="351"/>
        <end position="372"/>
    </location>
</feature>
<organism evidence="8 9">
    <name type="scientific">Lachnellula suecica</name>
    <dbReference type="NCBI Taxonomy" id="602035"/>
    <lineage>
        <taxon>Eukaryota</taxon>
        <taxon>Fungi</taxon>
        <taxon>Dikarya</taxon>
        <taxon>Ascomycota</taxon>
        <taxon>Pezizomycotina</taxon>
        <taxon>Leotiomycetes</taxon>
        <taxon>Helotiales</taxon>
        <taxon>Lachnaceae</taxon>
        <taxon>Lachnellula</taxon>
    </lineage>
</organism>
<keyword evidence="3 6" id="KW-1133">Transmembrane helix</keyword>
<comment type="subcellular location">
    <subcellularLocation>
        <location evidence="1">Membrane</location>
        <topology evidence="1">Multi-pass membrane protein</topology>
    </subcellularLocation>
</comment>
<evidence type="ECO:0000256" key="1">
    <source>
        <dbReference type="ARBA" id="ARBA00004141"/>
    </source>
</evidence>
<feature type="transmembrane region" description="Helical" evidence="6">
    <location>
        <begin position="39"/>
        <end position="59"/>
    </location>
</feature>
<dbReference type="EMBL" id="QGMK01000003">
    <property type="protein sequence ID" value="TVY85516.1"/>
    <property type="molecule type" value="Genomic_DNA"/>
</dbReference>
<reference evidence="8 9" key="1">
    <citation type="submission" date="2018-05" db="EMBL/GenBank/DDBJ databases">
        <title>Genome sequencing and assembly of the regulated plant pathogen Lachnellula willkommii and related sister species for the development of diagnostic species identification markers.</title>
        <authorList>
            <person name="Giroux E."/>
            <person name="Bilodeau G."/>
        </authorList>
    </citation>
    <scope>NUCLEOTIDE SEQUENCE [LARGE SCALE GENOMIC DNA]</scope>
    <source>
        <strain evidence="8 9">CBS 268.59</strain>
    </source>
</reference>
<evidence type="ECO:0000259" key="7">
    <source>
        <dbReference type="PROSITE" id="PS50850"/>
    </source>
</evidence>
<evidence type="ECO:0000256" key="2">
    <source>
        <dbReference type="ARBA" id="ARBA00022692"/>
    </source>
</evidence>
<keyword evidence="9" id="KW-1185">Reference proteome</keyword>
<dbReference type="AlphaFoldDB" id="A0A8T9CJY7"/>
<dbReference type="PANTHER" id="PTHR42718">
    <property type="entry name" value="MAJOR FACILITATOR SUPERFAMILY MULTIDRUG TRANSPORTER MFSC"/>
    <property type="match status" value="1"/>
</dbReference>
<dbReference type="Proteomes" id="UP000469558">
    <property type="component" value="Unassembled WGS sequence"/>
</dbReference>
<dbReference type="Gene3D" id="1.20.1250.20">
    <property type="entry name" value="MFS general substrate transporter like domains"/>
    <property type="match status" value="2"/>
</dbReference>
<protein>
    <submittedName>
        <fullName evidence="8">Putative MFS-type transporter</fullName>
    </submittedName>
</protein>
<dbReference type="InterPro" id="IPR036259">
    <property type="entry name" value="MFS_trans_sf"/>
</dbReference>
<feature type="transmembrane region" description="Helical" evidence="6">
    <location>
        <begin position="168"/>
        <end position="193"/>
    </location>
</feature>
<dbReference type="InterPro" id="IPR020846">
    <property type="entry name" value="MFS_dom"/>
</dbReference>
<gene>
    <name evidence="8" type="ORF">LSUE1_G000386</name>
</gene>
<dbReference type="PROSITE" id="PS50850">
    <property type="entry name" value="MFS"/>
    <property type="match status" value="1"/>
</dbReference>
<feature type="domain" description="Major facilitator superfamily (MFS) profile" evidence="7">
    <location>
        <begin position="44"/>
        <end position="513"/>
    </location>
</feature>
<dbReference type="GO" id="GO:0022857">
    <property type="term" value="F:transmembrane transporter activity"/>
    <property type="evidence" value="ECO:0007669"/>
    <property type="project" value="InterPro"/>
</dbReference>
<dbReference type="GO" id="GO:0016020">
    <property type="term" value="C:membrane"/>
    <property type="evidence" value="ECO:0007669"/>
    <property type="project" value="UniProtKB-SubCell"/>
</dbReference>
<feature type="region of interest" description="Disordered" evidence="5">
    <location>
        <begin position="1"/>
        <end position="29"/>
    </location>
</feature>
<name>A0A8T9CJY7_9HELO</name>
<feature type="transmembrane region" description="Helical" evidence="6">
    <location>
        <begin position="404"/>
        <end position="433"/>
    </location>
</feature>
<feature type="transmembrane region" description="Helical" evidence="6">
    <location>
        <begin position="79"/>
        <end position="98"/>
    </location>
</feature>
<evidence type="ECO:0000313" key="8">
    <source>
        <dbReference type="EMBL" id="TVY85516.1"/>
    </source>
</evidence>
<comment type="caution">
    <text evidence="8">The sequence shown here is derived from an EMBL/GenBank/DDBJ whole genome shotgun (WGS) entry which is preliminary data.</text>
</comment>
<feature type="transmembrane region" description="Helical" evidence="6">
    <location>
        <begin position="445"/>
        <end position="468"/>
    </location>
</feature>
<dbReference type="SUPFAM" id="SSF103473">
    <property type="entry name" value="MFS general substrate transporter"/>
    <property type="match status" value="1"/>
</dbReference>
<proteinExistence type="predicted"/>
<evidence type="ECO:0000256" key="3">
    <source>
        <dbReference type="ARBA" id="ARBA00022989"/>
    </source>
</evidence>
<feature type="compositionally biased region" description="Polar residues" evidence="5">
    <location>
        <begin position="9"/>
        <end position="25"/>
    </location>
</feature>
<dbReference type="Pfam" id="PF07690">
    <property type="entry name" value="MFS_1"/>
    <property type="match status" value="1"/>
</dbReference>
<evidence type="ECO:0000256" key="6">
    <source>
        <dbReference type="SAM" id="Phobius"/>
    </source>
</evidence>
<feature type="transmembrane region" description="Helical" evidence="6">
    <location>
        <begin position="488"/>
        <end position="508"/>
    </location>
</feature>
<feature type="transmembrane region" description="Helical" evidence="6">
    <location>
        <begin position="110"/>
        <end position="129"/>
    </location>
</feature>
<feature type="transmembrane region" description="Helical" evidence="6">
    <location>
        <begin position="240"/>
        <end position="257"/>
    </location>
</feature>
<feature type="transmembrane region" description="Helical" evidence="6">
    <location>
        <begin position="135"/>
        <end position="156"/>
    </location>
</feature>
<keyword evidence="4 6" id="KW-0472">Membrane</keyword>
<accession>A0A8T9CJY7</accession>
<dbReference type="OrthoDB" id="2130629at2759"/>
<feature type="transmembrane region" description="Helical" evidence="6">
    <location>
        <begin position="199"/>
        <end position="219"/>
    </location>
</feature>
<feature type="transmembrane region" description="Helical" evidence="6">
    <location>
        <begin position="269"/>
        <end position="292"/>
    </location>
</feature>
<evidence type="ECO:0000256" key="4">
    <source>
        <dbReference type="ARBA" id="ARBA00023136"/>
    </source>
</evidence>
<evidence type="ECO:0000256" key="5">
    <source>
        <dbReference type="SAM" id="MobiDB-lite"/>
    </source>
</evidence>
<feature type="transmembrane region" description="Helical" evidence="6">
    <location>
        <begin position="313"/>
        <end position="339"/>
    </location>
</feature>
<keyword evidence="2 6" id="KW-0812">Transmembrane</keyword>
<dbReference type="PANTHER" id="PTHR42718:SF10">
    <property type="entry name" value="TRANSPORTER, PUTATIVE (AFU_ORTHOLOGUE AFUA_8G06760)-RELATED"/>
    <property type="match status" value="1"/>
</dbReference>
<evidence type="ECO:0000313" key="9">
    <source>
        <dbReference type="Proteomes" id="UP000469558"/>
    </source>
</evidence>
<feature type="transmembrane region" description="Helical" evidence="6">
    <location>
        <begin position="379"/>
        <end position="398"/>
    </location>
</feature>